<dbReference type="Gene3D" id="1.10.30.50">
    <property type="match status" value="1"/>
</dbReference>
<dbReference type="InterPro" id="IPR003615">
    <property type="entry name" value="HNH_nuc"/>
</dbReference>
<dbReference type="RefSeq" id="WP_310280929.1">
    <property type="nucleotide sequence ID" value="NZ_JAVDWR010000018.1"/>
</dbReference>
<keyword evidence="3" id="KW-1185">Reference proteome</keyword>
<gene>
    <name evidence="2" type="ORF">J2W69_003564</name>
</gene>
<dbReference type="Pfam" id="PF01844">
    <property type="entry name" value="HNH"/>
    <property type="match status" value="1"/>
</dbReference>
<protein>
    <submittedName>
        <fullName evidence="2">Uncharacterized protein (TIGR02646 family)</fullName>
    </submittedName>
</protein>
<dbReference type="EMBL" id="JAVDWR010000018">
    <property type="protein sequence ID" value="MDR7122589.1"/>
    <property type="molecule type" value="Genomic_DNA"/>
</dbReference>
<evidence type="ECO:0000313" key="2">
    <source>
        <dbReference type="EMBL" id="MDR7122589.1"/>
    </source>
</evidence>
<reference evidence="2 3" key="1">
    <citation type="submission" date="2023-07" db="EMBL/GenBank/DDBJ databases">
        <title>Sorghum-associated microbial communities from plants grown in Nebraska, USA.</title>
        <authorList>
            <person name="Schachtman D."/>
        </authorList>
    </citation>
    <scope>NUCLEOTIDE SEQUENCE [LARGE SCALE GENOMIC DNA]</scope>
    <source>
        <strain evidence="2 3">4138</strain>
    </source>
</reference>
<evidence type="ECO:0000259" key="1">
    <source>
        <dbReference type="SMART" id="SM00507"/>
    </source>
</evidence>
<dbReference type="SMART" id="SM00507">
    <property type="entry name" value="HNHc"/>
    <property type="match status" value="1"/>
</dbReference>
<accession>A0ABU1W3T1</accession>
<proteinExistence type="predicted"/>
<comment type="caution">
    <text evidence="2">The sequence shown here is derived from an EMBL/GenBank/DDBJ whole genome shotgun (WGS) entry which is preliminary data.</text>
</comment>
<feature type="domain" description="HNH nuclease" evidence="1">
    <location>
        <begin position="20"/>
        <end position="71"/>
    </location>
</feature>
<dbReference type="Proteomes" id="UP001257909">
    <property type="component" value="Unassembled WGS sequence"/>
</dbReference>
<organism evidence="2 3">
    <name type="scientific">Rheinheimera soli</name>
    <dbReference type="NCBI Taxonomy" id="443616"/>
    <lineage>
        <taxon>Bacteria</taxon>
        <taxon>Pseudomonadati</taxon>
        <taxon>Pseudomonadota</taxon>
        <taxon>Gammaproteobacteria</taxon>
        <taxon>Chromatiales</taxon>
        <taxon>Chromatiaceae</taxon>
        <taxon>Rheinheimera</taxon>
    </lineage>
</organism>
<evidence type="ECO:0000313" key="3">
    <source>
        <dbReference type="Proteomes" id="UP001257909"/>
    </source>
</evidence>
<name>A0ABU1W3T1_9GAMM</name>
<dbReference type="InterPro" id="IPR002711">
    <property type="entry name" value="HNH"/>
</dbReference>
<sequence>MRPVARPVCPIPQPRDYHAYLESLRLVFGVYCSYCERPDKLDVEHVIPKSRQPALELEWNNLLLGCARCNRDFKRSNNLSRLGYIWPDTHDTYHSFEYLVDGRVKAVIGPAQVEAKAIADLVKLEDSKHQSVLNLGRRNAFKIAQYMLQSYRNGHASLDNVMVQVQQGYWSVWMTVFVGEPAVVAALIDPQYFPGTAVQYF</sequence>